<evidence type="ECO:0000313" key="8">
    <source>
        <dbReference type="Proteomes" id="UP000030687"/>
    </source>
</evidence>
<feature type="signal peptide" evidence="5">
    <location>
        <begin position="1"/>
        <end position="23"/>
    </location>
</feature>
<dbReference type="KEGG" id="cic:CICLE_v10006656mg"/>
<evidence type="ECO:0000256" key="5">
    <source>
        <dbReference type="SAM" id="SignalP"/>
    </source>
</evidence>
<evidence type="ECO:0000256" key="2">
    <source>
        <dbReference type="ARBA" id="ARBA00023008"/>
    </source>
</evidence>
<dbReference type="Gramene" id="ESR34771">
    <property type="protein sequence ID" value="ESR34771"/>
    <property type="gene ID" value="CICLE_v10006656mg"/>
</dbReference>
<dbReference type="FunFam" id="2.60.40.420:FF:000003">
    <property type="entry name" value="Blue copper"/>
    <property type="match status" value="1"/>
</dbReference>
<dbReference type="CDD" id="cd04216">
    <property type="entry name" value="Phytocyanin"/>
    <property type="match status" value="1"/>
</dbReference>
<sequence>MAMAKSAVISLTIMALLGASVAATTYTVGDNTGWTTQGKVDYYSWVDGKEFKVGDTLVFKYNNAMHDVHEVTEADYVACNAKASIKHHISGSDAITLNAPGIYYFICGIPGHCQAGQRLRIEVESDGSPGASPSAAPGQSPTTSSTSTGGSASTVPPGGGSGSTPPSSSSALLPYSLHTFEVMLSNYWNPNTLCPMFQVLLFHRGWGSRVRI</sequence>
<keyword evidence="2" id="KW-0186">Copper</keyword>
<keyword evidence="1" id="KW-0479">Metal-binding</keyword>
<dbReference type="OMA" id="NTGWTTQ"/>
<dbReference type="GO" id="GO:0009055">
    <property type="term" value="F:electron transfer activity"/>
    <property type="evidence" value="ECO:0007669"/>
    <property type="project" value="InterPro"/>
</dbReference>
<feature type="compositionally biased region" description="Low complexity" evidence="4">
    <location>
        <begin position="127"/>
        <end position="156"/>
    </location>
</feature>
<dbReference type="InterPro" id="IPR039391">
    <property type="entry name" value="Phytocyanin-like"/>
</dbReference>
<dbReference type="Proteomes" id="UP000030687">
    <property type="component" value="Unassembled WGS sequence"/>
</dbReference>
<dbReference type="GO" id="GO:0005886">
    <property type="term" value="C:plasma membrane"/>
    <property type="evidence" value="ECO:0007669"/>
    <property type="project" value="TreeGrafter"/>
</dbReference>
<dbReference type="PANTHER" id="PTHR33021:SF339">
    <property type="entry name" value="OS07G0570600 PROTEIN"/>
    <property type="match status" value="1"/>
</dbReference>
<dbReference type="PROSITE" id="PS51485">
    <property type="entry name" value="PHYTOCYANIN"/>
    <property type="match status" value="1"/>
</dbReference>
<dbReference type="OrthoDB" id="1933492at2759"/>
<dbReference type="InParanoid" id="V4SCT5"/>
<dbReference type="InterPro" id="IPR003245">
    <property type="entry name" value="Phytocyanin_dom"/>
</dbReference>
<evidence type="ECO:0000259" key="6">
    <source>
        <dbReference type="PROSITE" id="PS51485"/>
    </source>
</evidence>
<gene>
    <name evidence="7" type="ORF">CICLE_v10006656mg</name>
</gene>
<dbReference type="SUPFAM" id="SSF49503">
    <property type="entry name" value="Cupredoxins"/>
    <property type="match status" value="1"/>
</dbReference>
<dbReference type="STRING" id="85681.V4SCT5"/>
<dbReference type="GO" id="GO:0046872">
    <property type="term" value="F:metal ion binding"/>
    <property type="evidence" value="ECO:0007669"/>
    <property type="project" value="UniProtKB-KW"/>
</dbReference>
<keyword evidence="5" id="KW-0732">Signal</keyword>
<dbReference type="InterPro" id="IPR008972">
    <property type="entry name" value="Cupredoxin"/>
</dbReference>
<proteinExistence type="predicted"/>
<feature type="domain" description="Phytocyanin" evidence="6">
    <location>
        <begin position="24"/>
        <end position="125"/>
    </location>
</feature>
<dbReference type="PANTHER" id="PTHR33021">
    <property type="entry name" value="BLUE COPPER PROTEIN"/>
    <property type="match status" value="1"/>
</dbReference>
<evidence type="ECO:0000313" key="7">
    <source>
        <dbReference type="EMBL" id="ESR34771.1"/>
    </source>
</evidence>
<name>V4SCT5_CITCL</name>
<keyword evidence="8" id="KW-1185">Reference proteome</keyword>
<dbReference type="AlphaFoldDB" id="V4SCT5"/>
<dbReference type="EMBL" id="KI537036">
    <property type="protein sequence ID" value="ESR34771.1"/>
    <property type="molecule type" value="Genomic_DNA"/>
</dbReference>
<reference evidence="7 8" key="1">
    <citation type="submission" date="2013-10" db="EMBL/GenBank/DDBJ databases">
        <authorList>
            <consortium name="International Citrus Genome Consortium"/>
            <person name="Jenkins J."/>
            <person name="Schmutz J."/>
            <person name="Prochnik S."/>
            <person name="Rokhsar D."/>
            <person name="Gmitter F."/>
            <person name="Ollitrault P."/>
            <person name="Machado M."/>
            <person name="Talon M."/>
            <person name="Wincker P."/>
            <person name="Jaillon O."/>
            <person name="Morgante M."/>
        </authorList>
    </citation>
    <scope>NUCLEOTIDE SEQUENCE</scope>
    <source>
        <strain evidence="8">cv. Clemenules</strain>
    </source>
</reference>
<dbReference type="PROSITE" id="PS00196">
    <property type="entry name" value="COPPER_BLUE"/>
    <property type="match status" value="1"/>
</dbReference>
<evidence type="ECO:0000256" key="1">
    <source>
        <dbReference type="ARBA" id="ARBA00022723"/>
    </source>
</evidence>
<feature type="region of interest" description="Disordered" evidence="4">
    <location>
        <begin position="124"/>
        <end position="168"/>
    </location>
</feature>
<accession>V4SCT5</accession>
<feature type="chain" id="PRO_5004727535" description="Phytocyanin domain-containing protein" evidence="5">
    <location>
        <begin position="24"/>
        <end position="212"/>
    </location>
</feature>
<dbReference type="Pfam" id="PF02298">
    <property type="entry name" value="Cu_bind_like"/>
    <property type="match status" value="1"/>
</dbReference>
<organism evidence="7 8">
    <name type="scientific">Citrus clementina</name>
    <name type="common">Clementine</name>
    <name type="synonym">Citrus deliciosa x Citrus sinensis</name>
    <dbReference type="NCBI Taxonomy" id="85681"/>
    <lineage>
        <taxon>Eukaryota</taxon>
        <taxon>Viridiplantae</taxon>
        <taxon>Streptophyta</taxon>
        <taxon>Embryophyta</taxon>
        <taxon>Tracheophyta</taxon>
        <taxon>Spermatophyta</taxon>
        <taxon>Magnoliopsida</taxon>
        <taxon>eudicotyledons</taxon>
        <taxon>Gunneridae</taxon>
        <taxon>Pentapetalae</taxon>
        <taxon>rosids</taxon>
        <taxon>malvids</taxon>
        <taxon>Sapindales</taxon>
        <taxon>Rutaceae</taxon>
        <taxon>Aurantioideae</taxon>
        <taxon>Citrus</taxon>
    </lineage>
</organism>
<dbReference type="eggNOG" id="ENOG502RZ8U">
    <property type="taxonomic scope" value="Eukaryota"/>
</dbReference>
<evidence type="ECO:0000256" key="4">
    <source>
        <dbReference type="SAM" id="MobiDB-lite"/>
    </source>
</evidence>
<dbReference type="Gene3D" id="2.60.40.420">
    <property type="entry name" value="Cupredoxins - blue copper proteins"/>
    <property type="match status" value="1"/>
</dbReference>
<keyword evidence="3" id="KW-0325">Glycoprotein</keyword>
<protein>
    <recommendedName>
        <fullName evidence="6">Phytocyanin domain-containing protein</fullName>
    </recommendedName>
</protein>
<dbReference type="InterPro" id="IPR028871">
    <property type="entry name" value="BlueCu_1_BS"/>
</dbReference>
<evidence type="ECO:0000256" key="3">
    <source>
        <dbReference type="ARBA" id="ARBA00023180"/>
    </source>
</evidence>